<comment type="function">
    <text evidence="4">Provides the precursors necessary for DNA synthesis. Catalyzes the biosynthesis of deoxyribonucleotides from the corresponding ribonucleotides.</text>
</comment>
<dbReference type="Proteomes" id="UP000030206">
    <property type="component" value="Segment"/>
</dbReference>
<feature type="domain" description="Ribonucleotide reductase large subunit C-terminal" evidence="6">
    <location>
        <begin position="237"/>
        <end position="767"/>
    </location>
</feature>
<dbReference type="Pfam" id="PF02867">
    <property type="entry name" value="Ribonuc_red_lgC"/>
    <property type="match status" value="1"/>
</dbReference>
<sequence>MTEKQIVNRGNTIEFYDPKKVEAYLNRYVPEGIKLDNIVGLVTEYVQYEDKMTSLKIQKELYSIVEGLISVQESFWQDVAGCIQSDVYRKEVFNNRGFEKGLKTVFDLGYESNQYTDFYKTYTDAEIEELQEYIDNTRDYYVNHSGIHIVYDRYTTVQIMKEEVDGKLITKGTKKIETLQERYMAISMFLHMNEPKHKRIQYVKEGYDAMSGKEIGVSMTPATPTFMNAGRPSGNLSSCFVGMVGDSIDDIYREAEQFAKVSKNAGGYGLYFGKVRSLGSSIREKPGLSSGAVPFMKLFDVTAGTVDQQGKRSGAVTITLDIWHRDLSEFLKAPLNNTAREKQMHKIFLAVSIPDIFFRKLQNEEDWYQFDPKEVSDIMGWSLEDCYDETKEGGTFTDRYEQCVQAYKDGYLQLVDIVDPWDIIAEINTTRIEKGHPFLFFRDTVNRANPNGGMIYCSNLCTEITIPMSLPEITTEIITVKGEPVIAEYMKPGDTPTCNLSSINMAKIAKIRMAGGDWKKHIAETVKTQYRMLANVIYQNSHDEMEQTKLSSFRKREVGLGEMGNAHALAISKIAIDSDEAIEWMDEVNEEITYNVVKASMELAKERDDIAPAFAKSKWADGSFIREQFIPHSRDVERWEKLNEDVMKYGMYSTILRATAPTETISYVANTTAGADPIFGKEYTLEKAGVKTNMVAPEIGVENFFYYKDAFIINKEKFLEGVGRRQRWIDQSSSTNLYYIKDNLDAFDVLQDYITAWKNDVKTLYYHRGQSEEAYKAACEACAG</sequence>
<dbReference type="GO" id="GO:0005524">
    <property type="term" value="F:ATP binding"/>
    <property type="evidence" value="ECO:0007669"/>
    <property type="project" value="InterPro"/>
</dbReference>
<dbReference type="PANTHER" id="PTHR11573:SF6">
    <property type="entry name" value="RIBONUCLEOSIDE-DIPHOSPHATE REDUCTASE LARGE SUBUNIT"/>
    <property type="match status" value="1"/>
</dbReference>
<dbReference type="SUPFAM" id="SSF51998">
    <property type="entry name" value="PFL-like glycyl radical enzymes"/>
    <property type="match status" value="1"/>
</dbReference>
<accession>A0A0A0RS20</accession>
<protein>
    <recommendedName>
        <fullName evidence="2 4">Ribonucleoside-diphosphate reductase</fullName>
        <ecNumber evidence="2 4">1.17.4.1</ecNumber>
    </recommendedName>
</protein>
<organism evidence="7 8">
    <name type="scientific">Bacillus phage Mater</name>
    <dbReference type="NCBI Taxonomy" id="1540090"/>
    <lineage>
        <taxon>Viruses</taxon>
        <taxon>Duplodnaviria</taxon>
        <taxon>Heunggongvirae</taxon>
        <taxon>Uroviricota</taxon>
        <taxon>Caudoviricetes</taxon>
        <taxon>Herelleviridae</taxon>
        <taxon>Bastillevirinae</taxon>
        <taxon>Matervirus</taxon>
        <taxon>Matervirus mater</taxon>
    </lineage>
</organism>
<evidence type="ECO:0000313" key="7">
    <source>
        <dbReference type="EMBL" id="AIW03286.1"/>
    </source>
</evidence>
<evidence type="ECO:0000313" key="8">
    <source>
        <dbReference type="Proteomes" id="UP000030206"/>
    </source>
</evidence>
<evidence type="ECO:0000259" key="6">
    <source>
        <dbReference type="Pfam" id="PF02867"/>
    </source>
</evidence>
<dbReference type="EMBL" id="KM236245">
    <property type="protein sequence ID" value="AIW03286.1"/>
    <property type="molecule type" value="Genomic_DNA"/>
</dbReference>
<keyword evidence="8" id="KW-1185">Reference proteome</keyword>
<evidence type="ECO:0000256" key="1">
    <source>
        <dbReference type="ARBA" id="ARBA00010406"/>
    </source>
</evidence>
<evidence type="ECO:0000256" key="4">
    <source>
        <dbReference type="RuleBase" id="RU003410"/>
    </source>
</evidence>
<keyword evidence="3 4" id="KW-0560">Oxidoreductase</keyword>
<keyword evidence="4" id="KW-0215">Deoxyribonucleotide synthesis</keyword>
<dbReference type="OrthoDB" id="2980at10239"/>
<comment type="catalytic activity">
    <reaction evidence="4">
        <text>a 2'-deoxyribonucleoside 5'-diphosphate + [thioredoxin]-disulfide + H2O = a ribonucleoside 5'-diphosphate + [thioredoxin]-dithiol</text>
        <dbReference type="Rhea" id="RHEA:23252"/>
        <dbReference type="Rhea" id="RHEA-COMP:10698"/>
        <dbReference type="Rhea" id="RHEA-COMP:10700"/>
        <dbReference type="ChEBI" id="CHEBI:15377"/>
        <dbReference type="ChEBI" id="CHEBI:29950"/>
        <dbReference type="ChEBI" id="CHEBI:50058"/>
        <dbReference type="ChEBI" id="CHEBI:57930"/>
        <dbReference type="ChEBI" id="CHEBI:73316"/>
        <dbReference type="EC" id="1.17.4.1"/>
    </reaction>
</comment>
<dbReference type="UniPathway" id="UPA00326"/>
<reference evidence="7 8" key="1">
    <citation type="submission" date="2014-07" db="EMBL/GenBank/DDBJ databases">
        <title>Complete Genome of Bacillus megaterium Myophage Mater.</title>
        <authorList>
            <person name="Lancaster J.C."/>
            <person name="Hodde M.K."/>
            <person name="Hernandez A.C."/>
            <person name="Everett G.F.K."/>
        </authorList>
    </citation>
    <scope>NUCLEOTIDE SEQUENCE [LARGE SCALE GENOMIC DNA]</scope>
</reference>
<dbReference type="InterPro" id="IPR039718">
    <property type="entry name" value="Rrm1"/>
</dbReference>
<dbReference type="InterPro" id="IPR008926">
    <property type="entry name" value="RNR_R1-su_N"/>
</dbReference>
<name>A0A0A0RS20_9CAUD</name>
<dbReference type="Gene3D" id="3.20.70.20">
    <property type="match status" value="1"/>
</dbReference>
<dbReference type="GO" id="GO:0004748">
    <property type="term" value="F:ribonucleoside-diphosphate reductase activity, thioredoxin disulfide as acceptor"/>
    <property type="evidence" value="ECO:0007669"/>
    <property type="project" value="UniProtKB-EC"/>
</dbReference>
<dbReference type="PANTHER" id="PTHR11573">
    <property type="entry name" value="RIBONUCLEOSIDE-DIPHOSPHATE REDUCTASE LARGE CHAIN"/>
    <property type="match status" value="1"/>
</dbReference>
<dbReference type="InterPro" id="IPR013346">
    <property type="entry name" value="NrdE_NrdA_C"/>
</dbReference>
<dbReference type="SUPFAM" id="SSF48168">
    <property type="entry name" value="R1 subunit of ribonucleotide reductase, N-terminal domain"/>
    <property type="match status" value="1"/>
</dbReference>
<dbReference type="EC" id="1.17.4.1" evidence="2 4"/>
<dbReference type="GeneID" id="24607028"/>
<gene>
    <name evidence="7" type="ORF">CPT_Mater129</name>
</gene>
<dbReference type="PRINTS" id="PR01183">
    <property type="entry name" value="RIBORDTASEM1"/>
</dbReference>
<dbReference type="InterPro" id="IPR000788">
    <property type="entry name" value="RNR_lg_C"/>
</dbReference>
<comment type="similarity">
    <text evidence="1 4">Belongs to the ribonucleoside diphosphate reductase large chain family.</text>
</comment>
<dbReference type="Pfam" id="PF00317">
    <property type="entry name" value="Ribonuc_red_lgN"/>
    <property type="match status" value="1"/>
</dbReference>
<evidence type="ECO:0000259" key="5">
    <source>
        <dbReference type="Pfam" id="PF00317"/>
    </source>
</evidence>
<dbReference type="NCBIfam" id="TIGR02506">
    <property type="entry name" value="NrdE_NrdA"/>
    <property type="match status" value="1"/>
</dbReference>
<dbReference type="GO" id="GO:0009263">
    <property type="term" value="P:deoxyribonucleotide biosynthetic process"/>
    <property type="evidence" value="ECO:0007669"/>
    <property type="project" value="UniProtKB-KW"/>
</dbReference>
<feature type="domain" description="Ribonucleotide reductase large subunit N-terminal" evidence="5">
    <location>
        <begin position="173"/>
        <end position="234"/>
    </location>
</feature>
<evidence type="ECO:0000256" key="2">
    <source>
        <dbReference type="ARBA" id="ARBA00012274"/>
    </source>
</evidence>
<proteinExistence type="inferred from homology"/>
<evidence type="ECO:0000256" key="3">
    <source>
        <dbReference type="ARBA" id="ARBA00023002"/>
    </source>
</evidence>
<dbReference type="RefSeq" id="YP_009151088.1">
    <property type="nucleotide sequence ID" value="NC_027366.1"/>
</dbReference>
<dbReference type="KEGG" id="vg:24607028"/>
<dbReference type="InterPro" id="IPR013509">
    <property type="entry name" value="RNR_lsu_N"/>
</dbReference>